<dbReference type="SFLD" id="SFLDG00358">
    <property type="entry name" value="Main_(cytGST)"/>
    <property type="match status" value="1"/>
</dbReference>
<protein>
    <submittedName>
        <fullName evidence="2">Stringent starvation protein A</fullName>
    </submittedName>
</protein>
<reference evidence="3" key="1">
    <citation type="journal article" date="2020" name="MBio">
        <title>Horizontal gene transfer to a defensive symbiont with a reduced genome amongst a multipartite beetle microbiome.</title>
        <authorList>
            <person name="Waterworth S.C."/>
            <person name="Florez L.V."/>
            <person name="Rees E.R."/>
            <person name="Hertweck C."/>
            <person name="Kaltenpoth M."/>
            <person name="Kwan J.C."/>
        </authorList>
    </citation>
    <scope>NUCLEOTIDE SEQUENCE [LARGE SCALE GENOMIC DNA]</scope>
</reference>
<dbReference type="InterPro" id="IPR036249">
    <property type="entry name" value="Thioredoxin-like_sf"/>
</dbReference>
<dbReference type="Gene3D" id="3.40.30.10">
    <property type="entry name" value="Glutaredoxin"/>
    <property type="match status" value="1"/>
</dbReference>
<accession>A0A833PL55</accession>
<evidence type="ECO:0000259" key="1">
    <source>
        <dbReference type="PROSITE" id="PS50404"/>
    </source>
</evidence>
<gene>
    <name evidence="2" type="primary">sspA_1</name>
    <name evidence="2" type="ORF">GAK29_00346</name>
</gene>
<dbReference type="CDD" id="cd03043">
    <property type="entry name" value="GST_N_1"/>
    <property type="match status" value="1"/>
</dbReference>
<dbReference type="PANTHER" id="PTHR42673:SF4">
    <property type="entry name" value="MALEYLACETOACETATE ISOMERASE"/>
    <property type="match status" value="1"/>
</dbReference>
<comment type="caution">
    <text evidence="2">The sequence shown here is derived from an EMBL/GenBank/DDBJ whole genome shotgun (WGS) entry which is preliminary data.</text>
</comment>
<dbReference type="PROSITE" id="PS50404">
    <property type="entry name" value="GST_NTER"/>
    <property type="match status" value="1"/>
</dbReference>
<dbReference type="Pfam" id="PF13409">
    <property type="entry name" value="GST_N_2"/>
    <property type="match status" value="1"/>
</dbReference>
<dbReference type="SUPFAM" id="SSF52833">
    <property type="entry name" value="Thioredoxin-like"/>
    <property type="match status" value="1"/>
</dbReference>
<feature type="domain" description="GST N-terminal" evidence="1">
    <location>
        <begin position="2"/>
        <end position="86"/>
    </location>
</feature>
<dbReference type="GO" id="GO:0006559">
    <property type="term" value="P:L-phenylalanine catabolic process"/>
    <property type="evidence" value="ECO:0007669"/>
    <property type="project" value="TreeGrafter"/>
</dbReference>
<evidence type="ECO:0000313" key="2">
    <source>
        <dbReference type="EMBL" id="KAF1028047.1"/>
    </source>
</evidence>
<evidence type="ECO:0000313" key="3">
    <source>
        <dbReference type="Proteomes" id="UP000490535"/>
    </source>
</evidence>
<dbReference type="GO" id="GO:0004364">
    <property type="term" value="F:glutathione transferase activity"/>
    <property type="evidence" value="ECO:0007669"/>
    <property type="project" value="TreeGrafter"/>
</dbReference>
<dbReference type="SUPFAM" id="SSF47616">
    <property type="entry name" value="GST C-terminal domain-like"/>
    <property type="match status" value="1"/>
</dbReference>
<dbReference type="GO" id="GO:0016034">
    <property type="term" value="F:maleylacetoacetate isomerase activity"/>
    <property type="evidence" value="ECO:0007669"/>
    <property type="project" value="TreeGrafter"/>
</dbReference>
<organism evidence="2 3">
    <name type="scientific">Acinetobacter bereziniae</name>
    <name type="common">Acinetobacter genomosp. 10</name>
    <dbReference type="NCBI Taxonomy" id="106648"/>
    <lineage>
        <taxon>Bacteria</taxon>
        <taxon>Pseudomonadati</taxon>
        <taxon>Pseudomonadota</taxon>
        <taxon>Gammaproteobacteria</taxon>
        <taxon>Moraxellales</taxon>
        <taxon>Moraxellaceae</taxon>
        <taxon>Acinetobacter</taxon>
    </lineage>
</organism>
<dbReference type="CDD" id="cd03194">
    <property type="entry name" value="GST_C_3"/>
    <property type="match status" value="1"/>
</dbReference>
<dbReference type="InterPro" id="IPR040079">
    <property type="entry name" value="Glutathione_S-Trfase"/>
</dbReference>
<dbReference type="GO" id="GO:0006749">
    <property type="term" value="P:glutathione metabolic process"/>
    <property type="evidence" value="ECO:0007669"/>
    <property type="project" value="TreeGrafter"/>
</dbReference>
<name>A0A833PL55_ACIBZ</name>
<dbReference type="Gene3D" id="1.20.1050.10">
    <property type="match status" value="1"/>
</dbReference>
<dbReference type="SFLD" id="SFLDS00019">
    <property type="entry name" value="Glutathione_Transferase_(cytos"/>
    <property type="match status" value="1"/>
</dbReference>
<dbReference type="Pfam" id="PF13410">
    <property type="entry name" value="GST_C_2"/>
    <property type="match status" value="1"/>
</dbReference>
<dbReference type="InterPro" id="IPR036282">
    <property type="entry name" value="Glutathione-S-Trfase_C_sf"/>
</dbReference>
<dbReference type="EMBL" id="WNDP01000004">
    <property type="protein sequence ID" value="KAF1028047.1"/>
    <property type="molecule type" value="Genomic_DNA"/>
</dbReference>
<dbReference type="Proteomes" id="UP000490535">
    <property type="component" value="Unassembled WGS sequence"/>
</dbReference>
<dbReference type="PANTHER" id="PTHR42673">
    <property type="entry name" value="MALEYLACETOACETATE ISOMERASE"/>
    <property type="match status" value="1"/>
</dbReference>
<proteinExistence type="predicted"/>
<dbReference type="InterPro" id="IPR004045">
    <property type="entry name" value="Glutathione_S-Trfase_N"/>
</dbReference>
<sequence length="230" mass="26855">MLELFIGDKNYSTWSMRPWLVIEHFKIPFKEHLIPFDHFDLDSQFKQHILKINPTGKVPALVDDGFLIWDSLAICEYLAEKFPEKQLWPQEIKQRARARSMSAEMHSSFGALRNACGMNIDADLKHIGMQLWQENPALQQDVNRIVQLWSERPEYDGFLCGEDFTIADAFYAPVVMRFITYGIPVPGNSQRYIQKMLSVPAVQKWIAEAQSEFRFVPCEEQYRTQPEHKA</sequence>
<dbReference type="AlphaFoldDB" id="A0A833PL55"/>